<evidence type="ECO:0000256" key="2">
    <source>
        <dbReference type="ARBA" id="ARBA00006843"/>
    </source>
</evidence>
<comment type="caution">
    <text evidence="7">The sequence shown here is derived from an EMBL/GenBank/DDBJ whole genome shotgun (WGS) entry which is preliminary data.</text>
</comment>
<evidence type="ECO:0000256" key="6">
    <source>
        <dbReference type="SAM" id="Phobius"/>
    </source>
</evidence>
<dbReference type="Proteomes" id="UP001186944">
    <property type="component" value="Unassembled WGS sequence"/>
</dbReference>
<dbReference type="AlphaFoldDB" id="A0AA88YD52"/>
<proteinExistence type="inferred from homology"/>
<keyword evidence="3 6" id="KW-0812">Transmembrane</keyword>
<protein>
    <submittedName>
        <fullName evidence="7">Uncharacterized protein</fullName>
    </submittedName>
</protein>
<evidence type="ECO:0000256" key="4">
    <source>
        <dbReference type="ARBA" id="ARBA00022989"/>
    </source>
</evidence>
<keyword evidence="5 6" id="KW-0472">Membrane</keyword>
<dbReference type="Pfam" id="PF04505">
    <property type="entry name" value="CD225"/>
    <property type="match status" value="1"/>
</dbReference>
<name>A0AA88YD52_PINIB</name>
<reference evidence="7" key="1">
    <citation type="submission" date="2019-08" db="EMBL/GenBank/DDBJ databases">
        <title>The improved chromosome-level genome for the pearl oyster Pinctada fucata martensii using PacBio sequencing and Hi-C.</title>
        <authorList>
            <person name="Zheng Z."/>
        </authorList>
    </citation>
    <scope>NUCLEOTIDE SEQUENCE</scope>
    <source>
        <strain evidence="7">ZZ-2019</strain>
        <tissue evidence="7">Adductor muscle</tissue>
    </source>
</reference>
<dbReference type="GO" id="GO:0016020">
    <property type="term" value="C:membrane"/>
    <property type="evidence" value="ECO:0007669"/>
    <property type="project" value="UniProtKB-SubCell"/>
</dbReference>
<evidence type="ECO:0000313" key="7">
    <source>
        <dbReference type="EMBL" id="KAK3102835.1"/>
    </source>
</evidence>
<evidence type="ECO:0000313" key="8">
    <source>
        <dbReference type="Proteomes" id="UP001186944"/>
    </source>
</evidence>
<comment type="similarity">
    <text evidence="2">Belongs to the CD225/Dispanin family.</text>
</comment>
<keyword evidence="8" id="KW-1185">Reference proteome</keyword>
<accession>A0AA88YD52</accession>
<dbReference type="InterPro" id="IPR007593">
    <property type="entry name" value="CD225/Dispanin_fam"/>
</dbReference>
<evidence type="ECO:0000256" key="3">
    <source>
        <dbReference type="ARBA" id="ARBA00022692"/>
    </source>
</evidence>
<comment type="subcellular location">
    <subcellularLocation>
        <location evidence="1">Membrane</location>
    </subcellularLocation>
</comment>
<feature type="transmembrane region" description="Helical" evidence="6">
    <location>
        <begin position="97"/>
        <end position="120"/>
    </location>
</feature>
<dbReference type="EMBL" id="VSWD01000005">
    <property type="protein sequence ID" value="KAK3102835.1"/>
    <property type="molecule type" value="Genomic_DNA"/>
</dbReference>
<feature type="transmembrane region" description="Helical" evidence="6">
    <location>
        <begin position="54"/>
        <end position="77"/>
    </location>
</feature>
<keyword evidence="4 6" id="KW-1133">Transmembrane helix</keyword>
<evidence type="ECO:0000256" key="1">
    <source>
        <dbReference type="ARBA" id="ARBA00004370"/>
    </source>
</evidence>
<organism evidence="7 8">
    <name type="scientific">Pinctada imbricata</name>
    <name type="common">Atlantic pearl-oyster</name>
    <name type="synonym">Pinctada martensii</name>
    <dbReference type="NCBI Taxonomy" id="66713"/>
    <lineage>
        <taxon>Eukaryota</taxon>
        <taxon>Metazoa</taxon>
        <taxon>Spiralia</taxon>
        <taxon>Lophotrochozoa</taxon>
        <taxon>Mollusca</taxon>
        <taxon>Bivalvia</taxon>
        <taxon>Autobranchia</taxon>
        <taxon>Pteriomorphia</taxon>
        <taxon>Pterioida</taxon>
        <taxon>Pterioidea</taxon>
        <taxon>Pteriidae</taxon>
        <taxon>Pinctada</taxon>
    </lineage>
</organism>
<gene>
    <name evidence="7" type="ORF">FSP39_014305</name>
</gene>
<sequence length="131" mass="14341">MSSGRPVQTNPNIGPDHYEAASKWNKEILITTDPVFVNKAVINGRYIGRKPHNYLPLAILVCIINPIMGPLGILFSVMSNRSYADGDIKYSQKWASYSFMSSMITIGVTIFLAIIVGFSLSPLGIRGGHTP</sequence>
<evidence type="ECO:0000256" key="5">
    <source>
        <dbReference type="ARBA" id="ARBA00023136"/>
    </source>
</evidence>